<evidence type="ECO:0000313" key="2">
    <source>
        <dbReference type="Proteomes" id="UP000183832"/>
    </source>
</evidence>
<dbReference type="EMBL" id="CVRI01000047">
    <property type="protein sequence ID" value="CRK97891.1"/>
    <property type="molecule type" value="Genomic_DNA"/>
</dbReference>
<protein>
    <submittedName>
        <fullName evidence="1">CLUMA_CG011266, isoform A</fullName>
    </submittedName>
</protein>
<evidence type="ECO:0000313" key="1">
    <source>
        <dbReference type="EMBL" id="CRK97891.1"/>
    </source>
</evidence>
<reference evidence="1 2" key="1">
    <citation type="submission" date="2015-04" db="EMBL/GenBank/DDBJ databases">
        <authorList>
            <person name="Syromyatnikov M.Y."/>
            <person name="Popov V.N."/>
        </authorList>
    </citation>
    <scope>NUCLEOTIDE SEQUENCE [LARGE SCALE GENOMIC DNA]</scope>
</reference>
<keyword evidence="2" id="KW-1185">Reference proteome</keyword>
<name>A0A1J1ICG7_9DIPT</name>
<gene>
    <name evidence="1" type="ORF">CLUMA_CG011266</name>
</gene>
<proteinExistence type="predicted"/>
<sequence>MIHSSRWDVKPVVPRKLLRFHKRVKFVCLVLYVFTSLDKHYAMRKRNRFFLLVCEDKFKSNVTQTQLIANAIDADEEGMKELMEIAMDFYDI</sequence>
<accession>A0A1J1ICG7</accession>
<organism evidence="1 2">
    <name type="scientific">Clunio marinus</name>
    <dbReference type="NCBI Taxonomy" id="568069"/>
    <lineage>
        <taxon>Eukaryota</taxon>
        <taxon>Metazoa</taxon>
        <taxon>Ecdysozoa</taxon>
        <taxon>Arthropoda</taxon>
        <taxon>Hexapoda</taxon>
        <taxon>Insecta</taxon>
        <taxon>Pterygota</taxon>
        <taxon>Neoptera</taxon>
        <taxon>Endopterygota</taxon>
        <taxon>Diptera</taxon>
        <taxon>Nematocera</taxon>
        <taxon>Chironomoidea</taxon>
        <taxon>Chironomidae</taxon>
        <taxon>Clunio</taxon>
    </lineage>
</organism>
<dbReference type="AlphaFoldDB" id="A0A1J1ICG7"/>
<dbReference type="Proteomes" id="UP000183832">
    <property type="component" value="Unassembled WGS sequence"/>
</dbReference>